<dbReference type="HOGENOM" id="CLU_020844_1_0_1"/>
<dbReference type="Pfam" id="PF01063">
    <property type="entry name" value="Aminotran_4"/>
    <property type="match status" value="2"/>
</dbReference>
<dbReference type="PANTHER" id="PTHR42743:SF13">
    <property type="entry name" value="P-LOOP CONTAINING NUCLEOSIDE TRIPHOSPHATE HYDROLASE PROTEIN"/>
    <property type="match status" value="1"/>
</dbReference>
<name>A0A0D3JHS2_EMIH1</name>
<dbReference type="AlphaFoldDB" id="A0A0D3JHS2"/>
<dbReference type="STRING" id="2903.R1CKF8"/>
<evidence type="ECO:0000256" key="2">
    <source>
        <dbReference type="SAM" id="MobiDB-lite"/>
    </source>
</evidence>
<comment type="similarity">
    <text evidence="1">Belongs to the class-IV pyridoxal-phosphate-dependent aminotransferase family.</text>
</comment>
<evidence type="ECO:0000256" key="1">
    <source>
        <dbReference type="ARBA" id="ARBA00009320"/>
    </source>
</evidence>
<dbReference type="GO" id="GO:0046394">
    <property type="term" value="P:carboxylic acid biosynthetic process"/>
    <property type="evidence" value="ECO:0007669"/>
    <property type="project" value="UniProtKB-ARBA"/>
</dbReference>
<dbReference type="RefSeq" id="XP_005775486.1">
    <property type="nucleotide sequence ID" value="XM_005775429.1"/>
</dbReference>
<evidence type="ECO:0000313" key="3">
    <source>
        <dbReference type="EnsemblProtists" id="EOD23057"/>
    </source>
</evidence>
<dbReference type="InterPro" id="IPR036038">
    <property type="entry name" value="Aminotransferase-like"/>
</dbReference>
<dbReference type="Proteomes" id="UP000013827">
    <property type="component" value="Unassembled WGS sequence"/>
</dbReference>
<dbReference type="PaxDb" id="2903-EOD23057"/>
<dbReference type="Gene3D" id="3.30.470.10">
    <property type="match status" value="1"/>
</dbReference>
<dbReference type="KEGG" id="ehx:EMIHUDRAFT_95642"/>
<accession>A0A0D3JHS2</accession>
<reference evidence="4" key="1">
    <citation type="journal article" date="2013" name="Nature">
        <title>Pan genome of the phytoplankton Emiliania underpins its global distribution.</title>
        <authorList>
            <person name="Read B.A."/>
            <person name="Kegel J."/>
            <person name="Klute M.J."/>
            <person name="Kuo A."/>
            <person name="Lefebvre S.C."/>
            <person name="Maumus F."/>
            <person name="Mayer C."/>
            <person name="Miller J."/>
            <person name="Monier A."/>
            <person name="Salamov A."/>
            <person name="Young J."/>
            <person name="Aguilar M."/>
            <person name="Claverie J.M."/>
            <person name="Frickenhaus S."/>
            <person name="Gonzalez K."/>
            <person name="Herman E.K."/>
            <person name="Lin Y.C."/>
            <person name="Napier J."/>
            <person name="Ogata H."/>
            <person name="Sarno A.F."/>
            <person name="Shmutz J."/>
            <person name="Schroeder D."/>
            <person name="de Vargas C."/>
            <person name="Verret F."/>
            <person name="von Dassow P."/>
            <person name="Valentin K."/>
            <person name="Van de Peer Y."/>
            <person name="Wheeler G."/>
            <person name="Dacks J.B."/>
            <person name="Delwiche C.F."/>
            <person name="Dyhrman S.T."/>
            <person name="Glockner G."/>
            <person name="John U."/>
            <person name="Richards T."/>
            <person name="Worden A.Z."/>
            <person name="Zhang X."/>
            <person name="Grigoriev I.V."/>
            <person name="Allen A.E."/>
            <person name="Bidle K."/>
            <person name="Borodovsky M."/>
            <person name="Bowler C."/>
            <person name="Brownlee C."/>
            <person name="Cock J.M."/>
            <person name="Elias M."/>
            <person name="Gladyshev V.N."/>
            <person name="Groth M."/>
            <person name="Guda C."/>
            <person name="Hadaegh A."/>
            <person name="Iglesias-Rodriguez M.D."/>
            <person name="Jenkins J."/>
            <person name="Jones B.M."/>
            <person name="Lawson T."/>
            <person name="Leese F."/>
            <person name="Lindquist E."/>
            <person name="Lobanov A."/>
            <person name="Lomsadze A."/>
            <person name="Malik S.B."/>
            <person name="Marsh M.E."/>
            <person name="Mackinder L."/>
            <person name="Mock T."/>
            <person name="Mueller-Roeber B."/>
            <person name="Pagarete A."/>
            <person name="Parker M."/>
            <person name="Probert I."/>
            <person name="Quesneville H."/>
            <person name="Raines C."/>
            <person name="Rensing S.A."/>
            <person name="Riano-Pachon D.M."/>
            <person name="Richier S."/>
            <person name="Rokitta S."/>
            <person name="Shiraiwa Y."/>
            <person name="Soanes D.M."/>
            <person name="van der Giezen M."/>
            <person name="Wahlund T.M."/>
            <person name="Williams B."/>
            <person name="Wilson W."/>
            <person name="Wolfe G."/>
            <person name="Wurch L.L."/>
        </authorList>
    </citation>
    <scope>NUCLEOTIDE SEQUENCE</scope>
</reference>
<dbReference type="EnsemblProtists" id="EOD23057">
    <property type="protein sequence ID" value="EOD23057"/>
    <property type="gene ID" value="EMIHUDRAFT_95642"/>
</dbReference>
<dbReference type="InterPro" id="IPR001544">
    <property type="entry name" value="Aminotrans_IV"/>
</dbReference>
<dbReference type="InterPro" id="IPR043131">
    <property type="entry name" value="BCAT-like_N"/>
</dbReference>
<evidence type="ECO:0000313" key="4">
    <source>
        <dbReference type="Proteomes" id="UP000013827"/>
    </source>
</evidence>
<dbReference type="SUPFAM" id="SSF56752">
    <property type="entry name" value="D-aminoacid aminotransferase-like PLP-dependent enzymes"/>
    <property type="match status" value="2"/>
</dbReference>
<dbReference type="GO" id="GO:0003824">
    <property type="term" value="F:catalytic activity"/>
    <property type="evidence" value="ECO:0007669"/>
    <property type="project" value="InterPro"/>
</dbReference>
<keyword evidence="4" id="KW-1185">Reference proteome</keyword>
<feature type="region of interest" description="Disordered" evidence="2">
    <location>
        <begin position="195"/>
        <end position="214"/>
    </location>
</feature>
<reference evidence="3" key="2">
    <citation type="submission" date="2024-10" db="UniProtKB">
        <authorList>
            <consortium name="EnsemblProtists"/>
        </authorList>
    </citation>
    <scope>IDENTIFICATION</scope>
</reference>
<protein>
    <submittedName>
        <fullName evidence="3">Uncharacterized protein</fullName>
    </submittedName>
</protein>
<sequence length="331" mass="35052">MLARVLVARGCRQRPLSSLHRFVSTFASVNGERTDPRALTVSAWDVSFQRGDGVFEVVRVLPGGKPRALSLHLDRLERSADAIQLPLPPRETLSDWCTAAAADGGIGSVRLMATKGAAEWDAPPTVFVMWQPLPSWPPSFSLQPAVAPWHAAGADGWDAVKWLAYAPNLQSTRRAVAAGTLDALLLLAMISASSQRGRSQSPGGAKGAAEPKGAQADDGLESLFVLDGPNFAVGWADESGALHFPDWRQLGLLQSTTQALAMRASETVLGRPAAEGVYQLSDVLHASEVFVMSTTRGCIPVHAIGGREWQIPPGGVAAQLEAAIEEVAAAE</sequence>
<dbReference type="PANTHER" id="PTHR42743">
    <property type="entry name" value="AMINO-ACID AMINOTRANSFERASE"/>
    <property type="match status" value="1"/>
</dbReference>
<dbReference type="GeneID" id="17268604"/>
<proteinExistence type="inferred from homology"/>
<dbReference type="Gene3D" id="3.20.10.10">
    <property type="entry name" value="D-amino Acid Aminotransferase, subunit A, domain 2"/>
    <property type="match status" value="1"/>
</dbReference>
<organism evidence="3 4">
    <name type="scientific">Emiliania huxleyi (strain CCMP1516)</name>
    <dbReference type="NCBI Taxonomy" id="280463"/>
    <lineage>
        <taxon>Eukaryota</taxon>
        <taxon>Haptista</taxon>
        <taxon>Haptophyta</taxon>
        <taxon>Prymnesiophyceae</taxon>
        <taxon>Isochrysidales</taxon>
        <taxon>Noelaerhabdaceae</taxon>
        <taxon>Emiliania</taxon>
    </lineage>
</organism>
<dbReference type="InterPro" id="IPR050571">
    <property type="entry name" value="Class-IV_PLP-Dep_Aminotrnsfr"/>
</dbReference>
<dbReference type="InterPro" id="IPR043132">
    <property type="entry name" value="BCAT-like_C"/>
</dbReference>